<dbReference type="GO" id="GO:0005507">
    <property type="term" value="F:copper ion binding"/>
    <property type="evidence" value="ECO:0007669"/>
    <property type="project" value="InterPro"/>
</dbReference>
<evidence type="ECO:0000256" key="5">
    <source>
        <dbReference type="ARBA" id="ARBA00022729"/>
    </source>
</evidence>
<feature type="domain" description="Copper resistance protein D" evidence="12">
    <location>
        <begin position="347"/>
        <end position="460"/>
    </location>
</feature>
<gene>
    <name evidence="13" type="ORF">GTS_48060</name>
</gene>
<dbReference type="Proteomes" id="UP000298860">
    <property type="component" value="Unassembled WGS sequence"/>
</dbReference>
<feature type="chain" id="PRO_5038524492" evidence="10">
    <location>
        <begin position="29"/>
        <end position="598"/>
    </location>
</feature>
<feature type="transmembrane region" description="Helical" evidence="9">
    <location>
        <begin position="190"/>
        <end position="210"/>
    </location>
</feature>
<evidence type="ECO:0000259" key="12">
    <source>
        <dbReference type="Pfam" id="PF05425"/>
    </source>
</evidence>
<protein>
    <submittedName>
        <fullName evidence="13">Transport integral membrane protein</fullName>
    </submittedName>
</protein>
<dbReference type="InterPro" id="IPR008457">
    <property type="entry name" value="Cu-R_CopD_dom"/>
</dbReference>
<feature type="transmembrane region" description="Helical" evidence="9">
    <location>
        <begin position="278"/>
        <end position="298"/>
    </location>
</feature>
<dbReference type="InterPro" id="IPR014756">
    <property type="entry name" value="Ig_E-set"/>
</dbReference>
<dbReference type="GO" id="GO:0006825">
    <property type="term" value="P:copper ion transport"/>
    <property type="evidence" value="ECO:0007669"/>
    <property type="project" value="InterPro"/>
</dbReference>
<dbReference type="InterPro" id="IPR014755">
    <property type="entry name" value="Cu-Rt/internalin_Ig-like"/>
</dbReference>
<reference evidence="14" key="1">
    <citation type="submission" date="2019-04" db="EMBL/GenBank/DDBJ databases">
        <title>Draft genome sequence of Pseudonocardiaceae bacterium SL3-2-4.</title>
        <authorList>
            <person name="Ningsih F."/>
            <person name="Yokota A."/>
            <person name="Sakai Y."/>
            <person name="Nanatani K."/>
            <person name="Yabe S."/>
            <person name="Oetari A."/>
            <person name="Sjamsuridzal W."/>
        </authorList>
    </citation>
    <scope>NUCLEOTIDE SEQUENCE [LARGE SCALE GENOMIC DNA]</scope>
    <source>
        <strain evidence="14">SL3-2-4</strain>
    </source>
</reference>
<feature type="transmembrane region" description="Helical" evidence="9">
    <location>
        <begin position="238"/>
        <end position="257"/>
    </location>
</feature>
<dbReference type="PANTHER" id="PTHR34820">
    <property type="entry name" value="INNER MEMBRANE PROTEIN YEBZ"/>
    <property type="match status" value="1"/>
</dbReference>
<feature type="signal peptide" evidence="10">
    <location>
        <begin position="1"/>
        <end position="28"/>
    </location>
</feature>
<dbReference type="GO" id="GO:0046688">
    <property type="term" value="P:response to copper ion"/>
    <property type="evidence" value="ECO:0007669"/>
    <property type="project" value="InterPro"/>
</dbReference>
<evidence type="ECO:0000313" key="14">
    <source>
        <dbReference type="Proteomes" id="UP000298860"/>
    </source>
</evidence>
<evidence type="ECO:0000256" key="1">
    <source>
        <dbReference type="ARBA" id="ARBA00004651"/>
    </source>
</evidence>
<feature type="transmembrane region" description="Helical" evidence="9">
    <location>
        <begin position="388"/>
        <end position="406"/>
    </location>
</feature>
<organism evidence="13 14">
    <name type="scientific">Gandjariella thermophila</name>
    <dbReference type="NCBI Taxonomy" id="1931992"/>
    <lineage>
        <taxon>Bacteria</taxon>
        <taxon>Bacillati</taxon>
        <taxon>Actinomycetota</taxon>
        <taxon>Actinomycetes</taxon>
        <taxon>Pseudonocardiales</taxon>
        <taxon>Pseudonocardiaceae</taxon>
        <taxon>Gandjariella</taxon>
    </lineage>
</organism>
<feature type="domain" description="CopC" evidence="11">
    <location>
        <begin position="34"/>
        <end position="130"/>
    </location>
</feature>
<feature type="transmembrane region" description="Helical" evidence="9">
    <location>
        <begin position="351"/>
        <end position="368"/>
    </location>
</feature>
<feature type="transmembrane region" description="Helical" evidence="9">
    <location>
        <begin position="442"/>
        <end position="461"/>
    </location>
</feature>
<feature type="transmembrane region" description="Helical" evidence="9">
    <location>
        <begin position="318"/>
        <end position="339"/>
    </location>
</feature>
<comment type="caution">
    <text evidence="13">The sequence shown here is derived from an EMBL/GenBank/DDBJ whole genome shotgun (WGS) entry which is preliminary data.</text>
</comment>
<keyword evidence="6 9" id="KW-1133">Transmembrane helix</keyword>
<keyword evidence="2" id="KW-1003">Cell membrane</keyword>
<dbReference type="GO" id="GO:0042597">
    <property type="term" value="C:periplasmic space"/>
    <property type="evidence" value="ECO:0007669"/>
    <property type="project" value="InterPro"/>
</dbReference>
<proteinExistence type="predicted"/>
<keyword evidence="8 9" id="KW-0472">Membrane</keyword>
<dbReference type="Pfam" id="PF04234">
    <property type="entry name" value="CopC"/>
    <property type="match status" value="1"/>
</dbReference>
<feature type="transmembrane region" description="Helical" evidence="9">
    <location>
        <begin position="159"/>
        <end position="178"/>
    </location>
</feature>
<dbReference type="EMBL" id="BJFL01000035">
    <property type="protein sequence ID" value="GDY33173.1"/>
    <property type="molecule type" value="Genomic_DNA"/>
</dbReference>
<keyword evidence="7" id="KW-0186">Copper</keyword>
<evidence type="ECO:0000256" key="3">
    <source>
        <dbReference type="ARBA" id="ARBA00022692"/>
    </source>
</evidence>
<accession>A0A4D4JGZ4</accession>
<dbReference type="InterPro" id="IPR007348">
    <property type="entry name" value="CopC_dom"/>
</dbReference>
<evidence type="ECO:0000256" key="2">
    <source>
        <dbReference type="ARBA" id="ARBA00022475"/>
    </source>
</evidence>
<evidence type="ECO:0000256" key="4">
    <source>
        <dbReference type="ARBA" id="ARBA00022723"/>
    </source>
</evidence>
<sequence>MPRSGRARKLIGAFLAVLLAGLAMTVTAAPASAHAIVVSTDPANYRVLDFSPPVVSMQFSEPIEVGLAGLRLIDPQGTDIRIGQLGHANGKSETIAAAVPDVLENGTYTVVWHVVSADTHPVQGAFTFSVGEASASGAPELAGGGADPVLATVYTAVRWVGFAGLALLVGSAFFVAWCWPGAADRRRARLLFWSGWGGLLAATAGTLLLYGPYAVGRSIAAVADPAALGTALGTRMGLMQVLRALLLGVAAAGALWYPRASRRRQDAGAKPPDHRDRIRPAAVVLGFAVALAATWSLATHSAAGAQVALALPIDVVHLVAMAVWLGGLAAVGAALLPSGDLAAMRLALPRFSRTALVCVGLLLATGTYQAWREVGTPSALFGTTYGKVLVGKVVLAAVLVALGAAARRWVRRHYGFAIVTISDKRRARRGPGDAEVTRFRRVVAVEAAIAAVLLGLTAFLVNAEPARAEQASERAAVQGGAAGGPANLAVPFDTGGGPAGRGQLALVLLPGQVGPNEIHLSVLDADGGPKSVAELRVQLSLPDRRIGPLPVPLQYAGAPGHYVGGGVRIPLPGNWELALTVRTSEVDETTVRVPVSVR</sequence>
<dbReference type="Pfam" id="PF05425">
    <property type="entry name" value="CopD"/>
    <property type="match status" value="1"/>
</dbReference>
<evidence type="ECO:0000256" key="7">
    <source>
        <dbReference type="ARBA" id="ARBA00023008"/>
    </source>
</evidence>
<name>A0A4D4JGZ4_9PSEU</name>
<dbReference type="SUPFAM" id="SSF81296">
    <property type="entry name" value="E set domains"/>
    <property type="match status" value="1"/>
</dbReference>
<evidence type="ECO:0000256" key="6">
    <source>
        <dbReference type="ARBA" id="ARBA00022989"/>
    </source>
</evidence>
<evidence type="ECO:0000256" key="10">
    <source>
        <dbReference type="SAM" id="SignalP"/>
    </source>
</evidence>
<keyword evidence="14" id="KW-1185">Reference proteome</keyword>
<evidence type="ECO:0000313" key="13">
    <source>
        <dbReference type="EMBL" id="GDY33173.1"/>
    </source>
</evidence>
<dbReference type="PANTHER" id="PTHR34820:SF4">
    <property type="entry name" value="INNER MEMBRANE PROTEIN YEBZ"/>
    <property type="match status" value="1"/>
</dbReference>
<keyword evidence="4" id="KW-0479">Metal-binding</keyword>
<dbReference type="Gene3D" id="2.60.40.1220">
    <property type="match status" value="1"/>
</dbReference>
<evidence type="ECO:0000256" key="9">
    <source>
        <dbReference type="SAM" id="Phobius"/>
    </source>
</evidence>
<dbReference type="GO" id="GO:0005886">
    <property type="term" value="C:plasma membrane"/>
    <property type="evidence" value="ECO:0007669"/>
    <property type="project" value="UniProtKB-SubCell"/>
</dbReference>
<keyword evidence="5 10" id="KW-0732">Signal</keyword>
<evidence type="ECO:0000259" key="11">
    <source>
        <dbReference type="Pfam" id="PF04234"/>
    </source>
</evidence>
<evidence type="ECO:0000256" key="8">
    <source>
        <dbReference type="ARBA" id="ARBA00023136"/>
    </source>
</evidence>
<dbReference type="InterPro" id="IPR032694">
    <property type="entry name" value="CopC/D"/>
</dbReference>
<comment type="subcellular location">
    <subcellularLocation>
        <location evidence="1">Cell membrane</location>
        <topology evidence="1">Multi-pass membrane protein</topology>
    </subcellularLocation>
</comment>
<dbReference type="RefSeq" id="WP_225978695.1">
    <property type="nucleotide sequence ID" value="NZ_BJFL01000035.1"/>
</dbReference>
<keyword evidence="3 9" id="KW-0812">Transmembrane</keyword>
<dbReference type="AlphaFoldDB" id="A0A4D4JGZ4"/>